<protein>
    <recommendedName>
        <fullName evidence="2">small monomeric GTPase</fullName>
        <ecNumber evidence="2">3.6.5.2</ecNumber>
    </recommendedName>
</protein>
<evidence type="ECO:0000256" key="3">
    <source>
        <dbReference type="ARBA" id="ARBA00022741"/>
    </source>
</evidence>
<evidence type="ECO:0000256" key="4">
    <source>
        <dbReference type="ARBA" id="ARBA00022801"/>
    </source>
</evidence>
<sequence length="369" mass="40202">MFTFTSVLKNLFPPPLSLSSPPFSSPPLPSPPLSVLSFPLPHPLFICSSSTTPPPSVSGRPIQLPFSCSVSSCTLQPPSSDAGSTSPALGIRLGSRTEMVPVKLLVMGSQDTGKTALCVRFVTGRFIGDYDRKKEMTYKCHRVCNQESVHLEILDRTSKECPQASVESCIRWADGFLLLYSITQRVSFLEVEPIKKLIDHIKQSPAAPTVLIANKADLETGREVTTEEGQNLAKDLRCSFKELSVSETAVAVEAAVVQLTSLVMAQQRPLLPDRPSYMVTVRHALTRKLIRSKTMQCCAASPRPRVQSSAGQVPRVADNSANVPDGEGQSWQESWQPYETGDWLRVVCSGLSGQRAVGHIVLQTLTANL</sequence>
<reference evidence="8" key="2">
    <citation type="submission" date="2025-09" db="UniProtKB">
        <authorList>
            <consortium name="Ensembl"/>
        </authorList>
    </citation>
    <scope>IDENTIFICATION</scope>
</reference>
<dbReference type="InterPro" id="IPR001806">
    <property type="entry name" value="Small_GTPase"/>
</dbReference>
<keyword evidence="4" id="KW-0378">Hydrolase</keyword>
<proteinExistence type="inferred from homology"/>
<dbReference type="SUPFAM" id="SSF52540">
    <property type="entry name" value="P-loop containing nucleoside triphosphate hydrolases"/>
    <property type="match status" value="1"/>
</dbReference>
<evidence type="ECO:0000313" key="9">
    <source>
        <dbReference type="Proteomes" id="UP000694546"/>
    </source>
</evidence>
<evidence type="ECO:0000313" key="8">
    <source>
        <dbReference type="Ensembl" id="ENSGMOP00000020906.2"/>
    </source>
</evidence>
<dbReference type="SMART" id="SM00173">
    <property type="entry name" value="RAS"/>
    <property type="match status" value="1"/>
</dbReference>
<evidence type="ECO:0000256" key="2">
    <source>
        <dbReference type="ARBA" id="ARBA00011984"/>
    </source>
</evidence>
<evidence type="ECO:0000256" key="5">
    <source>
        <dbReference type="ARBA" id="ARBA00023134"/>
    </source>
</evidence>
<dbReference type="InterPro" id="IPR051065">
    <property type="entry name" value="Ras-related_GTPase"/>
</dbReference>
<dbReference type="OMA" id="MQCCAAS"/>
<accession>A0A8C4ZU14</accession>
<dbReference type="GeneTree" id="ENSGT00940000166946"/>
<dbReference type="Pfam" id="PF00071">
    <property type="entry name" value="Ras"/>
    <property type="match status" value="1"/>
</dbReference>
<dbReference type="Ensembl" id="ENSGMOT00000021418.2">
    <property type="protein sequence ID" value="ENSGMOP00000020906.2"/>
    <property type="gene ID" value="ENSGMOG00000019438.2"/>
</dbReference>
<gene>
    <name evidence="8" type="primary">zgc:110699</name>
</gene>
<comment type="similarity">
    <text evidence="1">Belongs to the small GTPase superfamily. Ras family.</text>
</comment>
<name>A0A8C4ZU14_GADMO</name>
<dbReference type="PANTHER" id="PTHR45704">
    <property type="entry name" value="RAS-LIKE FAMILY MEMBER 11"/>
    <property type="match status" value="1"/>
</dbReference>
<evidence type="ECO:0000256" key="7">
    <source>
        <dbReference type="SAM" id="MobiDB-lite"/>
    </source>
</evidence>
<keyword evidence="3" id="KW-0547">Nucleotide-binding</keyword>
<dbReference type="Proteomes" id="UP000694546">
    <property type="component" value="Chromosome 7"/>
</dbReference>
<reference evidence="8" key="1">
    <citation type="submission" date="2025-08" db="UniProtKB">
        <authorList>
            <consortium name="Ensembl"/>
        </authorList>
    </citation>
    <scope>IDENTIFICATION</scope>
</reference>
<evidence type="ECO:0000256" key="6">
    <source>
        <dbReference type="ARBA" id="ARBA00048098"/>
    </source>
</evidence>
<evidence type="ECO:0000256" key="1">
    <source>
        <dbReference type="ARBA" id="ARBA00008344"/>
    </source>
</evidence>
<dbReference type="GO" id="GO:0003925">
    <property type="term" value="F:G protein activity"/>
    <property type="evidence" value="ECO:0007669"/>
    <property type="project" value="UniProtKB-EC"/>
</dbReference>
<feature type="region of interest" description="Disordered" evidence="7">
    <location>
        <begin position="301"/>
        <end position="332"/>
    </location>
</feature>
<dbReference type="PROSITE" id="PS51419">
    <property type="entry name" value="RAB"/>
    <property type="match status" value="1"/>
</dbReference>
<keyword evidence="9" id="KW-1185">Reference proteome</keyword>
<dbReference type="SMART" id="SM00175">
    <property type="entry name" value="RAB"/>
    <property type="match status" value="1"/>
</dbReference>
<dbReference type="GO" id="GO:0005525">
    <property type="term" value="F:GTP binding"/>
    <property type="evidence" value="ECO:0007669"/>
    <property type="project" value="UniProtKB-KW"/>
</dbReference>
<dbReference type="AlphaFoldDB" id="A0A8C4ZU14"/>
<keyword evidence="5" id="KW-0342">GTP-binding</keyword>
<organism evidence="8 9">
    <name type="scientific">Gadus morhua</name>
    <name type="common">Atlantic cod</name>
    <dbReference type="NCBI Taxonomy" id="8049"/>
    <lineage>
        <taxon>Eukaryota</taxon>
        <taxon>Metazoa</taxon>
        <taxon>Chordata</taxon>
        <taxon>Craniata</taxon>
        <taxon>Vertebrata</taxon>
        <taxon>Euteleostomi</taxon>
        <taxon>Actinopterygii</taxon>
        <taxon>Neopterygii</taxon>
        <taxon>Teleostei</taxon>
        <taxon>Neoteleostei</taxon>
        <taxon>Acanthomorphata</taxon>
        <taxon>Zeiogadaria</taxon>
        <taxon>Gadariae</taxon>
        <taxon>Gadiformes</taxon>
        <taxon>Gadoidei</taxon>
        <taxon>Gadidae</taxon>
        <taxon>Gadus</taxon>
    </lineage>
</organism>
<dbReference type="PRINTS" id="PR00449">
    <property type="entry name" value="RASTRNSFRMNG"/>
</dbReference>
<comment type="catalytic activity">
    <reaction evidence="6">
        <text>GTP + H2O = GDP + phosphate + H(+)</text>
        <dbReference type="Rhea" id="RHEA:19669"/>
        <dbReference type="ChEBI" id="CHEBI:15377"/>
        <dbReference type="ChEBI" id="CHEBI:15378"/>
        <dbReference type="ChEBI" id="CHEBI:37565"/>
        <dbReference type="ChEBI" id="CHEBI:43474"/>
        <dbReference type="ChEBI" id="CHEBI:58189"/>
        <dbReference type="EC" id="3.6.5.2"/>
    </reaction>
</comment>
<dbReference type="PROSITE" id="PS51421">
    <property type="entry name" value="RAS"/>
    <property type="match status" value="1"/>
</dbReference>
<dbReference type="EC" id="3.6.5.2" evidence="2"/>
<dbReference type="InterPro" id="IPR027417">
    <property type="entry name" value="P-loop_NTPase"/>
</dbReference>
<dbReference type="Gene3D" id="3.40.50.300">
    <property type="entry name" value="P-loop containing nucleotide triphosphate hydrolases"/>
    <property type="match status" value="1"/>
</dbReference>